<dbReference type="Proteomes" id="UP000008311">
    <property type="component" value="Unassembled WGS sequence"/>
</dbReference>
<feature type="region of interest" description="Disordered" evidence="1">
    <location>
        <begin position="108"/>
        <end position="160"/>
    </location>
</feature>
<protein>
    <submittedName>
        <fullName evidence="2">Uncharacterized protein</fullName>
    </submittedName>
</protein>
<gene>
    <name evidence="2" type="ORF">RCOM_1669070</name>
</gene>
<organism evidence="2 3">
    <name type="scientific">Ricinus communis</name>
    <name type="common">Castor bean</name>
    <dbReference type="NCBI Taxonomy" id="3988"/>
    <lineage>
        <taxon>Eukaryota</taxon>
        <taxon>Viridiplantae</taxon>
        <taxon>Streptophyta</taxon>
        <taxon>Embryophyta</taxon>
        <taxon>Tracheophyta</taxon>
        <taxon>Spermatophyta</taxon>
        <taxon>Magnoliopsida</taxon>
        <taxon>eudicotyledons</taxon>
        <taxon>Gunneridae</taxon>
        <taxon>Pentapetalae</taxon>
        <taxon>rosids</taxon>
        <taxon>fabids</taxon>
        <taxon>Malpighiales</taxon>
        <taxon>Euphorbiaceae</taxon>
        <taxon>Acalyphoideae</taxon>
        <taxon>Acalypheae</taxon>
        <taxon>Ricinus</taxon>
    </lineage>
</organism>
<keyword evidence="3" id="KW-1185">Reference proteome</keyword>
<name>B9RL88_RICCO</name>
<dbReference type="AlphaFoldDB" id="B9RL88"/>
<accession>B9RL88</accession>
<evidence type="ECO:0000256" key="1">
    <source>
        <dbReference type="SAM" id="MobiDB-lite"/>
    </source>
</evidence>
<evidence type="ECO:0000313" key="3">
    <source>
        <dbReference type="Proteomes" id="UP000008311"/>
    </source>
</evidence>
<reference evidence="3" key="1">
    <citation type="journal article" date="2010" name="Nat. Biotechnol.">
        <title>Draft genome sequence of the oilseed species Ricinus communis.</title>
        <authorList>
            <person name="Chan A.P."/>
            <person name="Crabtree J."/>
            <person name="Zhao Q."/>
            <person name="Lorenzi H."/>
            <person name="Orvis J."/>
            <person name="Puiu D."/>
            <person name="Melake-Berhan A."/>
            <person name="Jones K.M."/>
            <person name="Redman J."/>
            <person name="Chen G."/>
            <person name="Cahoon E.B."/>
            <person name="Gedil M."/>
            <person name="Stanke M."/>
            <person name="Haas B.J."/>
            <person name="Wortman J.R."/>
            <person name="Fraser-Liggett C.M."/>
            <person name="Ravel J."/>
            <person name="Rabinowicz P.D."/>
        </authorList>
    </citation>
    <scope>NUCLEOTIDE SEQUENCE [LARGE SCALE GENOMIC DNA]</scope>
    <source>
        <strain evidence="3">cv. Hale</strain>
    </source>
</reference>
<feature type="compositionally biased region" description="Basic and acidic residues" evidence="1">
    <location>
        <begin position="112"/>
        <end position="131"/>
    </location>
</feature>
<dbReference type="eggNOG" id="KOG2850">
    <property type="taxonomic scope" value="Eukaryota"/>
</dbReference>
<evidence type="ECO:0000313" key="2">
    <source>
        <dbReference type="EMBL" id="EEF47907.1"/>
    </source>
</evidence>
<dbReference type="InParanoid" id="B9RL88"/>
<dbReference type="EMBL" id="EQ973787">
    <property type="protein sequence ID" value="EEF47907.1"/>
    <property type="molecule type" value="Genomic_DNA"/>
</dbReference>
<proteinExistence type="predicted"/>
<dbReference type="STRING" id="3988.B9RL88"/>
<feature type="region of interest" description="Disordered" evidence="1">
    <location>
        <begin position="200"/>
        <end position="221"/>
    </location>
</feature>
<sequence length="261" mass="27966">MSSCPRYSNVLDSLESLKLKSTQQKISPAMSTLRKYYGLKSSNHNGAAEGTEMAVYRTGSSDELTEGLLPKTSPISGSPYQNLKSRNFANGLSPEDCITVDYIPLAEAGDGEGEKSSEKSVRRRQKSEADFRAGTPEKLLKEENSGGSRNFSPVTGKGLAMRPKSASRAMLYSESEPGWLNSIPVGLGDSIIANGLTGVRKSSSTPSLHDQENGNSSSVWPTSKWSLKTDLQALSTAAITIPMFDGLPKPISGRRSKAALD</sequence>